<feature type="signal peptide" evidence="8">
    <location>
        <begin position="1"/>
        <end position="27"/>
    </location>
</feature>
<evidence type="ECO:0000259" key="10">
    <source>
        <dbReference type="Pfam" id="PF14905"/>
    </source>
</evidence>
<accession>A0ABP8JBA5</accession>
<keyword evidence="5 7" id="KW-0472">Membrane</keyword>
<dbReference type="PANTHER" id="PTHR40980">
    <property type="entry name" value="PLUG DOMAIN-CONTAINING PROTEIN"/>
    <property type="match status" value="1"/>
</dbReference>
<dbReference type="Gene3D" id="2.60.40.1120">
    <property type="entry name" value="Carboxypeptidase-like, regulatory domain"/>
    <property type="match status" value="1"/>
</dbReference>
<sequence>MALVYTTRRALLCSGLLLTLFPLSMQAQTAGAVTGTLLDKATQQPLPFASVVLLRLPDSTVATGAQTAENGGFRLEPVAPGNYALRASVLGYGVLRRGVTLAAGQKEQALGSVALLPTATQLKGVTVTGERAAMEDNLDKKVINVEKDLASVGGSAVNVLQNVPSVTVDQSGAVSMRGSSNITILVDGKATGAASGGMGTRLDQIPASSIEKVEIVTNPSARYDAAGSGGVINIILKKQKKDGWNGTAAVNAGTRDKYTSTLSLNRRAGKLNLFASYDMRDNRFRRMNTTQQEAQLNGVRLTTDQNSRGFSHNFDQNARLGFDYTISPEQSLSLSVQPNWHRGNNTGRQSALLQSDTSAVTQFQRTGTYVTEKVDVVDVSTDYRRTWAKQKGRELTGSLHHTRVGADVLVGQQMLEGVTGLPDWQQDFDVTIRAYVAQADYVHPLANKGRVDVGLKSQWQANDGSADFERQNLGNEGRFDRVAERSYAYEFNEYVQAGYATYQNEMGKWSYQGGIRAEYTHTYGQVAGNQGKFDLQYFNLFPSATVARKLAGDQRLQLSYSRRLNRPGFMQLLPFQLYQDQRSYRIGDPSLRPEYINALEAGHQVTIGGATLSSTLFWRQTNNAIQQFRDVDTVATRLNPSVGITSRMYNLNFGQATSMGAEMSLNQAITKWWRVTASGSLFRLSITAATENENSKANLTGTVRVMNTFNPTPKLDVQLTGNYRAATLTPQGRILPVYGIDLALRQRLFSDRAALTLRVSDIFDTRRERLSAFAPGYTASGEFKNETQVGYLGFSWYFGSNKPSKKIEAQPQGGGGGFGS</sequence>
<dbReference type="PANTHER" id="PTHR40980:SF4">
    <property type="entry name" value="TONB-DEPENDENT RECEPTOR-LIKE BETA-BARREL DOMAIN-CONTAINING PROTEIN"/>
    <property type="match status" value="1"/>
</dbReference>
<keyword evidence="12" id="KW-1185">Reference proteome</keyword>
<dbReference type="InterPro" id="IPR041700">
    <property type="entry name" value="OMP_b-brl_3"/>
</dbReference>
<feature type="domain" description="Outer membrane protein beta-barrel" evidence="10">
    <location>
        <begin position="389"/>
        <end position="796"/>
    </location>
</feature>
<evidence type="ECO:0000256" key="8">
    <source>
        <dbReference type="SAM" id="SignalP"/>
    </source>
</evidence>
<dbReference type="Gene3D" id="2.170.130.10">
    <property type="entry name" value="TonB-dependent receptor, plug domain"/>
    <property type="match status" value="1"/>
</dbReference>
<dbReference type="SUPFAM" id="SSF49452">
    <property type="entry name" value="Starch-binding domain-like"/>
    <property type="match status" value="1"/>
</dbReference>
<keyword evidence="6 7" id="KW-0998">Cell outer membrane</keyword>
<dbReference type="InterPro" id="IPR039426">
    <property type="entry name" value="TonB-dep_rcpt-like"/>
</dbReference>
<protein>
    <submittedName>
        <fullName evidence="11">Outer membrane beta-barrel family protein</fullName>
    </submittedName>
</protein>
<evidence type="ECO:0000313" key="12">
    <source>
        <dbReference type="Proteomes" id="UP001500454"/>
    </source>
</evidence>
<evidence type="ECO:0000256" key="7">
    <source>
        <dbReference type="PROSITE-ProRule" id="PRU01360"/>
    </source>
</evidence>
<proteinExistence type="inferred from homology"/>
<keyword evidence="2 7" id="KW-0813">Transport</keyword>
<dbReference type="InterPro" id="IPR013784">
    <property type="entry name" value="Carb-bd-like_fold"/>
</dbReference>
<organism evidence="11 12">
    <name type="scientific">Hymenobacter koreensis</name>
    <dbReference type="NCBI Taxonomy" id="1084523"/>
    <lineage>
        <taxon>Bacteria</taxon>
        <taxon>Pseudomonadati</taxon>
        <taxon>Bacteroidota</taxon>
        <taxon>Cytophagia</taxon>
        <taxon>Cytophagales</taxon>
        <taxon>Hymenobacteraceae</taxon>
        <taxon>Hymenobacter</taxon>
    </lineage>
</organism>
<dbReference type="Proteomes" id="UP001500454">
    <property type="component" value="Unassembled WGS sequence"/>
</dbReference>
<dbReference type="InterPro" id="IPR036942">
    <property type="entry name" value="Beta-barrel_TonB_sf"/>
</dbReference>
<dbReference type="Pfam" id="PF07715">
    <property type="entry name" value="Plug"/>
    <property type="match status" value="1"/>
</dbReference>
<dbReference type="EMBL" id="BAABHA010000010">
    <property type="protein sequence ID" value="GAA4388057.1"/>
    <property type="molecule type" value="Genomic_DNA"/>
</dbReference>
<comment type="similarity">
    <text evidence="7">Belongs to the TonB-dependent receptor family.</text>
</comment>
<keyword evidence="4 7" id="KW-0812">Transmembrane</keyword>
<gene>
    <name evidence="11" type="ORF">GCM10023186_34290</name>
</gene>
<dbReference type="Pfam" id="PF13620">
    <property type="entry name" value="CarboxypepD_reg"/>
    <property type="match status" value="1"/>
</dbReference>
<feature type="domain" description="TonB-dependent receptor plug" evidence="9">
    <location>
        <begin position="153"/>
        <end position="231"/>
    </location>
</feature>
<evidence type="ECO:0000256" key="1">
    <source>
        <dbReference type="ARBA" id="ARBA00004571"/>
    </source>
</evidence>
<comment type="subcellular location">
    <subcellularLocation>
        <location evidence="1 7">Cell outer membrane</location>
        <topology evidence="1 7">Multi-pass membrane protein</topology>
    </subcellularLocation>
</comment>
<dbReference type="PROSITE" id="PS52016">
    <property type="entry name" value="TONB_DEPENDENT_REC_3"/>
    <property type="match status" value="1"/>
</dbReference>
<reference evidence="12" key="1">
    <citation type="journal article" date="2019" name="Int. J. Syst. Evol. Microbiol.">
        <title>The Global Catalogue of Microorganisms (GCM) 10K type strain sequencing project: providing services to taxonomists for standard genome sequencing and annotation.</title>
        <authorList>
            <consortium name="The Broad Institute Genomics Platform"/>
            <consortium name="The Broad Institute Genome Sequencing Center for Infectious Disease"/>
            <person name="Wu L."/>
            <person name="Ma J."/>
        </authorList>
    </citation>
    <scope>NUCLEOTIDE SEQUENCE [LARGE SCALE GENOMIC DNA]</scope>
    <source>
        <strain evidence="12">JCM 17924</strain>
    </source>
</reference>
<evidence type="ECO:0000256" key="4">
    <source>
        <dbReference type="ARBA" id="ARBA00022692"/>
    </source>
</evidence>
<keyword evidence="8" id="KW-0732">Signal</keyword>
<dbReference type="InterPro" id="IPR037066">
    <property type="entry name" value="Plug_dom_sf"/>
</dbReference>
<dbReference type="Pfam" id="PF14905">
    <property type="entry name" value="OMP_b-brl_3"/>
    <property type="match status" value="1"/>
</dbReference>
<evidence type="ECO:0000256" key="5">
    <source>
        <dbReference type="ARBA" id="ARBA00023136"/>
    </source>
</evidence>
<dbReference type="Gene3D" id="2.40.170.20">
    <property type="entry name" value="TonB-dependent receptor, beta-barrel domain"/>
    <property type="match status" value="1"/>
</dbReference>
<dbReference type="InterPro" id="IPR012910">
    <property type="entry name" value="Plug_dom"/>
</dbReference>
<keyword evidence="3 7" id="KW-1134">Transmembrane beta strand</keyword>
<dbReference type="RefSeq" id="WP_345226300.1">
    <property type="nucleotide sequence ID" value="NZ_BAABHA010000010.1"/>
</dbReference>
<feature type="chain" id="PRO_5045516630" evidence="8">
    <location>
        <begin position="28"/>
        <end position="820"/>
    </location>
</feature>
<evidence type="ECO:0000256" key="6">
    <source>
        <dbReference type="ARBA" id="ARBA00023237"/>
    </source>
</evidence>
<comment type="caution">
    <text evidence="11">The sequence shown here is derived from an EMBL/GenBank/DDBJ whole genome shotgun (WGS) entry which is preliminary data.</text>
</comment>
<evidence type="ECO:0000256" key="3">
    <source>
        <dbReference type="ARBA" id="ARBA00022452"/>
    </source>
</evidence>
<evidence type="ECO:0000256" key="2">
    <source>
        <dbReference type="ARBA" id="ARBA00022448"/>
    </source>
</evidence>
<dbReference type="SUPFAM" id="SSF56935">
    <property type="entry name" value="Porins"/>
    <property type="match status" value="1"/>
</dbReference>
<evidence type="ECO:0000259" key="9">
    <source>
        <dbReference type="Pfam" id="PF07715"/>
    </source>
</evidence>
<evidence type="ECO:0000313" key="11">
    <source>
        <dbReference type="EMBL" id="GAA4388057.1"/>
    </source>
</evidence>
<name>A0ABP8JBA5_9BACT</name>